<protein>
    <submittedName>
        <fullName evidence="2">Peptidoglycan bridge formation protein FemAB</fullName>
    </submittedName>
</protein>
<dbReference type="RefSeq" id="WP_101522333.1">
    <property type="nucleotide sequence ID" value="NZ_PKLZ01000012.1"/>
</dbReference>
<gene>
    <name evidence="2" type="ORF">CWI75_14965</name>
</gene>
<dbReference type="EMBL" id="PKLZ01000012">
    <property type="protein sequence ID" value="PLW81534.1"/>
    <property type="molecule type" value="Genomic_DNA"/>
</dbReference>
<dbReference type="Gene3D" id="3.40.630.30">
    <property type="match status" value="1"/>
</dbReference>
<dbReference type="InterPro" id="IPR038740">
    <property type="entry name" value="BioF2-like_GNAT_dom"/>
</dbReference>
<dbReference type="PANTHER" id="PTHR36174">
    <property type="entry name" value="LIPID II:GLYCINE GLYCYLTRANSFERASE"/>
    <property type="match status" value="1"/>
</dbReference>
<evidence type="ECO:0000259" key="1">
    <source>
        <dbReference type="Pfam" id="PF13480"/>
    </source>
</evidence>
<keyword evidence="3" id="KW-1185">Reference proteome</keyword>
<dbReference type="InterPro" id="IPR017469">
    <property type="entry name" value="PEP-CTERM_FemAB-rel"/>
</dbReference>
<sequence length="343" mass="38481">MSLTVRLCRPEDEAAWDAFVLASPQAGFCHRFAWQRVLQRAFGHRGHFLLAEQAGEIVGVLPLAEVRSRLFGYKLSSLPFCVYGGIAANSEAAAGALRAAACERAQALGVDALELRNTQDSGSGWPTKDLYYTFRKPITADNDANLKAIPNRQRAMIRKGINSGLEGEEVAGTNRLYRVYAESVRNLGTPVFSRRYLEILREEFGTDCRVLMIREGDEDVAGVMSFYFRGEVLPYYGGSIARARHIKGCNHFMYWDLLRRSAEEGITSFDFGRSKRDTGPFDFKKNWGFEPQPLPYEYFLVKATAVPDVNPSNPKYRLLVDTWRRLPLPLANLLGPPVARSLG</sequence>
<dbReference type="InterPro" id="IPR050644">
    <property type="entry name" value="PG_Glycine_Bridge_Synth"/>
</dbReference>
<comment type="caution">
    <text evidence="2">The sequence shown here is derived from an EMBL/GenBank/DDBJ whole genome shotgun (WGS) entry which is preliminary data.</text>
</comment>
<evidence type="ECO:0000313" key="3">
    <source>
        <dbReference type="Proteomes" id="UP000234845"/>
    </source>
</evidence>
<name>A0A2N5XZG2_9GAMM</name>
<organism evidence="2 3">
    <name type="scientific">Kineobactrum sediminis</name>
    <dbReference type="NCBI Taxonomy" id="1905677"/>
    <lineage>
        <taxon>Bacteria</taxon>
        <taxon>Pseudomonadati</taxon>
        <taxon>Pseudomonadota</taxon>
        <taxon>Gammaproteobacteria</taxon>
        <taxon>Cellvibrionales</taxon>
        <taxon>Halieaceae</taxon>
        <taxon>Kineobactrum</taxon>
    </lineage>
</organism>
<reference evidence="3" key="1">
    <citation type="submission" date="2017-11" db="EMBL/GenBank/DDBJ databases">
        <title>The draft genome sequence of Chromatocurvus sp. F02.</title>
        <authorList>
            <person name="Du Z.-J."/>
            <person name="Chang Y.-Q."/>
        </authorList>
    </citation>
    <scope>NUCLEOTIDE SEQUENCE [LARGE SCALE GENOMIC DNA]</scope>
    <source>
        <strain evidence="3">F02</strain>
    </source>
</reference>
<dbReference type="NCBIfam" id="TIGR03019">
    <property type="entry name" value="pepcterm_femAB"/>
    <property type="match status" value="1"/>
</dbReference>
<feature type="domain" description="BioF2-like acetyltransferase" evidence="1">
    <location>
        <begin position="152"/>
        <end position="285"/>
    </location>
</feature>
<dbReference type="Proteomes" id="UP000234845">
    <property type="component" value="Unassembled WGS sequence"/>
</dbReference>
<accession>A0A2N5XZG2</accession>
<dbReference type="InterPro" id="IPR016181">
    <property type="entry name" value="Acyl_CoA_acyltransferase"/>
</dbReference>
<evidence type="ECO:0000313" key="2">
    <source>
        <dbReference type="EMBL" id="PLW81534.1"/>
    </source>
</evidence>
<dbReference type="Pfam" id="PF13480">
    <property type="entry name" value="Acetyltransf_6"/>
    <property type="match status" value="1"/>
</dbReference>
<dbReference type="AlphaFoldDB" id="A0A2N5XZG2"/>
<dbReference type="PANTHER" id="PTHR36174:SF1">
    <property type="entry name" value="LIPID II:GLYCINE GLYCYLTRANSFERASE"/>
    <property type="match status" value="1"/>
</dbReference>
<dbReference type="OrthoDB" id="9773932at2"/>
<dbReference type="SUPFAM" id="SSF55729">
    <property type="entry name" value="Acyl-CoA N-acyltransferases (Nat)"/>
    <property type="match status" value="2"/>
</dbReference>
<proteinExistence type="predicted"/>